<dbReference type="InterPro" id="IPR048273">
    <property type="entry name" value="Luciferase"/>
</dbReference>
<name>A0A0G4KTQ1_VERLO</name>
<dbReference type="EMBL" id="CVQI01003780">
    <property type="protein sequence ID" value="CRK13061.1"/>
    <property type="molecule type" value="Genomic_DNA"/>
</dbReference>
<feature type="region of interest" description="Disordered" evidence="1">
    <location>
        <begin position="170"/>
        <end position="228"/>
    </location>
</feature>
<protein>
    <recommendedName>
        <fullName evidence="2">Luciferase domain-containing protein</fullName>
    </recommendedName>
</protein>
<dbReference type="Pfam" id="PF17648">
    <property type="entry name" value="Luciferase"/>
    <property type="match status" value="1"/>
</dbReference>
<proteinExistence type="predicted"/>
<sequence length="395" mass="42869">MSLDPCPTTPLHELHHDHDAHATSLPTPNSEALAVERELDMDSLAVACIVAQKPVSVTLDGPTICALTVFLVCLVHCVDTPLAECLIASPVSVTLDGPTICALTLLLVCLVHCVKTPLAECLIVSVPLLLLIHNDYNNFLGLGPGGTPPTFQGYARIAWLRLWALRDPFTPPDPDPTPGRLPTRGRLLVGTNSAPSRTSSVHGSVHGSSSGSSSSSSSNTNVDALPYRPGPRPVVAGIAPQRQLDQHGAKPQYRALRRTLEHLAARRPGRFGTARSCLEKHGLGLFARHPVNVTCNGEVCHVHDSDHSLHMTLHPDDIAEVLRKGWGQRHPLARKGWFGAMPVPEEFLMVYAPRDDQELQIVCRIIEAAIWYVTAESEQIEVLYRSRTPSIASSK</sequence>
<dbReference type="PANTHER" id="PTHR38695">
    <property type="entry name" value="AMINO ACID PERMEASE_ SLC12A DOMAIN-CONTAINING PROTEIN"/>
    <property type="match status" value="1"/>
</dbReference>
<gene>
    <name evidence="3" type="ORF">BN1723_009915</name>
</gene>
<evidence type="ECO:0000313" key="3">
    <source>
        <dbReference type="EMBL" id="CRK13061.1"/>
    </source>
</evidence>
<dbReference type="InterPro" id="IPR040841">
    <property type="entry name" value="Luciferase_dom"/>
</dbReference>
<feature type="domain" description="Luciferase" evidence="2">
    <location>
        <begin position="297"/>
        <end position="369"/>
    </location>
</feature>
<evidence type="ECO:0000259" key="2">
    <source>
        <dbReference type="Pfam" id="PF17648"/>
    </source>
</evidence>
<feature type="compositionally biased region" description="Pro residues" evidence="1">
    <location>
        <begin position="170"/>
        <end position="179"/>
    </location>
</feature>
<dbReference type="PANTHER" id="PTHR38695:SF1">
    <property type="entry name" value="AMINO ACID PERMEASE_ SLC12A DOMAIN-CONTAINING PROTEIN"/>
    <property type="match status" value="1"/>
</dbReference>
<feature type="compositionally biased region" description="Low complexity" evidence="1">
    <location>
        <begin position="199"/>
        <end position="218"/>
    </location>
</feature>
<dbReference type="Proteomes" id="UP000045706">
    <property type="component" value="Unassembled WGS sequence"/>
</dbReference>
<evidence type="ECO:0000256" key="1">
    <source>
        <dbReference type="SAM" id="MobiDB-lite"/>
    </source>
</evidence>
<reference evidence="4" key="1">
    <citation type="submission" date="2015-05" db="EMBL/GenBank/DDBJ databases">
        <authorList>
            <person name="Fogelqvist Johan"/>
        </authorList>
    </citation>
    <scope>NUCLEOTIDE SEQUENCE [LARGE SCALE GENOMIC DNA]</scope>
</reference>
<feature type="compositionally biased region" description="Low complexity" evidence="1">
    <location>
        <begin position="180"/>
        <end position="191"/>
    </location>
</feature>
<accession>A0A0G4KTQ1</accession>
<dbReference type="AlphaFoldDB" id="A0A0G4KTQ1"/>
<organism evidence="3 4">
    <name type="scientific">Verticillium longisporum</name>
    <name type="common">Verticillium dahliae var. longisporum</name>
    <dbReference type="NCBI Taxonomy" id="100787"/>
    <lineage>
        <taxon>Eukaryota</taxon>
        <taxon>Fungi</taxon>
        <taxon>Dikarya</taxon>
        <taxon>Ascomycota</taxon>
        <taxon>Pezizomycotina</taxon>
        <taxon>Sordariomycetes</taxon>
        <taxon>Hypocreomycetidae</taxon>
        <taxon>Glomerellales</taxon>
        <taxon>Plectosphaerellaceae</taxon>
        <taxon>Verticillium</taxon>
    </lineage>
</organism>
<evidence type="ECO:0000313" key="4">
    <source>
        <dbReference type="Proteomes" id="UP000045706"/>
    </source>
</evidence>